<evidence type="ECO:0000256" key="11">
    <source>
        <dbReference type="ARBA" id="ARBA00023180"/>
    </source>
</evidence>
<feature type="compositionally biased region" description="Basic and acidic residues" evidence="13">
    <location>
        <begin position="456"/>
        <end position="465"/>
    </location>
</feature>
<feature type="region of interest" description="Disordered" evidence="13">
    <location>
        <begin position="1"/>
        <end position="52"/>
    </location>
</feature>
<feature type="compositionally biased region" description="Polar residues" evidence="13">
    <location>
        <begin position="973"/>
        <end position="997"/>
    </location>
</feature>
<feature type="transmembrane region" description="Helical" evidence="14">
    <location>
        <begin position="884"/>
        <end position="904"/>
    </location>
</feature>
<dbReference type="PANTHER" id="PTHR12202:SF0">
    <property type="entry name" value="ESF1 HOMOLOG"/>
    <property type="match status" value="1"/>
</dbReference>
<comment type="similarity">
    <text evidence="4">Belongs to the ESF1 family.</text>
</comment>
<evidence type="ECO:0000256" key="10">
    <source>
        <dbReference type="ARBA" id="ARBA00023136"/>
    </source>
</evidence>
<comment type="similarity">
    <text evidence="3">Belongs to the MIP/aquaporin (TC 1.A.8) family.</text>
</comment>
<evidence type="ECO:0000259" key="16">
    <source>
        <dbReference type="Pfam" id="PF25121"/>
    </source>
</evidence>
<keyword evidence="5" id="KW-0813">Transport</keyword>
<reference evidence="17 18" key="1">
    <citation type="journal article" date="2019" name="Fungal Biol. Biotechnol.">
        <title>Draft genome sequence of fastidious pathogen Ceratobasidium theobromae, which causes vascular-streak dieback in Theobroma cacao.</title>
        <authorList>
            <person name="Ali S.S."/>
            <person name="Asman A."/>
            <person name="Shao J."/>
            <person name="Firmansyah A.P."/>
            <person name="Susilo A.W."/>
            <person name="Rosmana A."/>
            <person name="McMahon P."/>
            <person name="Junaid M."/>
            <person name="Guest D."/>
            <person name="Kheng T.Y."/>
            <person name="Meinhardt L.W."/>
            <person name="Bailey B.A."/>
        </authorList>
    </citation>
    <scope>NUCLEOTIDE SEQUENCE [LARGE SCALE GENOMIC DNA]</scope>
    <source>
        <strain evidence="17 18">CT2</strain>
    </source>
</reference>
<dbReference type="GO" id="GO:0003723">
    <property type="term" value="F:RNA binding"/>
    <property type="evidence" value="ECO:0007669"/>
    <property type="project" value="TreeGrafter"/>
</dbReference>
<keyword evidence="7" id="KW-0677">Repeat</keyword>
<evidence type="ECO:0000256" key="8">
    <source>
        <dbReference type="ARBA" id="ARBA00022989"/>
    </source>
</evidence>
<feature type="region of interest" description="Disordered" evidence="13">
    <location>
        <begin position="372"/>
        <end position="411"/>
    </location>
</feature>
<dbReference type="Pfam" id="PF00230">
    <property type="entry name" value="MIP"/>
    <property type="match status" value="1"/>
</dbReference>
<feature type="region of interest" description="Disordered" evidence="13">
    <location>
        <begin position="960"/>
        <end position="997"/>
    </location>
</feature>
<dbReference type="FunFam" id="1.20.1080.10:FF:000014">
    <property type="entry name" value="Aquaporin 1"/>
    <property type="match status" value="1"/>
</dbReference>
<dbReference type="SUPFAM" id="SSF81338">
    <property type="entry name" value="Aquaporin-like"/>
    <property type="match status" value="1"/>
</dbReference>
<dbReference type="InterPro" id="IPR039754">
    <property type="entry name" value="Esf1"/>
</dbReference>
<evidence type="ECO:0000256" key="6">
    <source>
        <dbReference type="ARBA" id="ARBA00022692"/>
    </source>
</evidence>
<keyword evidence="18" id="KW-1185">Reference proteome</keyword>
<dbReference type="OrthoDB" id="431825at2759"/>
<dbReference type="AlphaFoldDB" id="A0A5N5QRE8"/>
<dbReference type="PRINTS" id="PR00783">
    <property type="entry name" value="MINTRINSICP"/>
</dbReference>
<comment type="caution">
    <text evidence="17">The sequence shown here is derived from an EMBL/GenBank/DDBJ whole genome shotgun (WGS) entry which is preliminary data.</text>
</comment>
<evidence type="ECO:0000256" key="2">
    <source>
        <dbReference type="ARBA" id="ARBA00004604"/>
    </source>
</evidence>
<keyword evidence="6 14" id="KW-0812">Transmembrane</keyword>
<feature type="domain" description="ESF1 RRM" evidence="16">
    <location>
        <begin position="175"/>
        <end position="334"/>
    </location>
</feature>
<keyword evidence="12" id="KW-0539">Nucleus</keyword>
<dbReference type="GO" id="GO:0015267">
    <property type="term" value="F:channel activity"/>
    <property type="evidence" value="ECO:0007669"/>
    <property type="project" value="InterPro"/>
</dbReference>
<evidence type="ECO:0000259" key="15">
    <source>
        <dbReference type="Pfam" id="PF08159"/>
    </source>
</evidence>
<feature type="transmembrane region" description="Helical" evidence="14">
    <location>
        <begin position="767"/>
        <end position="786"/>
    </location>
</feature>
<dbReference type="Pfam" id="PF08159">
    <property type="entry name" value="NUC153"/>
    <property type="match status" value="1"/>
</dbReference>
<dbReference type="InterPro" id="IPR023271">
    <property type="entry name" value="Aquaporin-like"/>
</dbReference>
<dbReference type="Proteomes" id="UP000383932">
    <property type="component" value="Unassembled WGS sequence"/>
</dbReference>
<evidence type="ECO:0000256" key="9">
    <source>
        <dbReference type="ARBA" id="ARBA00023054"/>
    </source>
</evidence>
<dbReference type="InterPro" id="IPR000425">
    <property type="entry name" value="MIP"/>
</dbReference>
<evidence type="ECO:0000256" key="5">
    <source>
        <dbReference type="ARBA" id="ARBA00022448"/>
    </source>
</evidence>
<dbReference type="GO" id="GO:0006364">
    <property type="term" value="P:rRNA processing"/>
    <property type="evidence" value="ECO:0007669"/>
    <property type="project" value="InterPro"/>
</dbReference>
<gene>
    <name evidence="17" type="ORF">CTheo_2272</name>
</gene>
<feature type="region of interest" description="Disordered" evidence="13">
    <location>
        <begin position="447"/>
        <end position="532"/>
    </location>
</feature>
<feature type="transmembrane region" description="Helical" evidence="14">
    <location>
        <begin position="821"/>
        <end position="840"/>
    </location>
</feature>
<feature type="compositionally biased region" description="Basic residues" evidence="13">
    <location>
        <begin position="466"/>
        <end position="480"/>
    </location>
</feature>
<feature type="transmembrane region" description="Helical" evidence="14">
    <location>
        <begin position="711"/>
        <end position="732"/>
    </location>
</feature>
<evidence type="ECO:0000256" key="12">
    <source>
        <dbReference type="ARBA" id="ARBA00023242"/>
    </source>
</evidence>
<dbReference type="EMBL" id="SSOP01000022">
    <property type="protein sequence ID" value="KAB5594342.1"/>
    <property type="molecule type" value="Genomic_DNA"/>
</dbReference>
<feature type="domain" description="NUC153" evidence="15">
    <location>
        <begin position="603"/>
        <end position="631"/>
    </location>
</feature>
<feature type="transmembrane region" description="Helical" evidence="14">
    <location>
        <begin position="924"/>
        <end position="944"/>
    </location>
</feature>
<dbReference type="GO" id="GO:0005730">
    <property type="term" value="C:nucleolus"/>
    <property type="evidence" value="ECO:0007669"/>
    <property type="project" value="UniProtKB-SubCell"/>
</dbReference>
<accession>A0A5N5QRE8</accession>
<evidence type="ECO:0000313" key="18">
    <source>
        <dbReference type="Proteomes" id="UP000383932"/>
    </source>
</evidence>
<evidence type="ECO:0000256" key="4">
    <source>
        <dbReference type="ARBA" id="ARBA00009087"/>
    </source>
</evidence>
<proteinExistence type="inferred from homology"/>
<dbReference type="InterPro" id="IPR056750">
    <property type="entry name" value="RRM_ESF1"/>
</dbReference>
<feature type="compositionally biased region" description="Basic and acidic residues" evidence="13">
    <location>
        <begin position="1"/>
        <end position="15"/>
    </location>
</feature>
<protein>
    <submittedName>
        <fullName evidence="17">Pre-rRNA-processing protein ESF1</fullName>
    </submittedName>
</protein>
<feature type="compositionally biased region" description="Polar residues" evidence="13">
    <location>
        <begin position="523"/>
        <end position="532"/>
    </location>
</feature>
<keyword evidence="10 14" id="KW-0472">Membrane</keyword>
<dbReference type="Pfam" id="PF25121">
    <property type="entry name" value="RRM_ESF1"/>
    <property type="match status" value="1"/>
</dbReference>
<dbReference type="GO" id="GO:0016020">
    <property type="term" value="C:membrane"/>
    <property type="evidence" value="ECO:0007669"/>
    <property type="project" value="UniProtKB-SubCell"/>
</dbReference>
<dbReference type="InterPro" id="IPR012580">
    <property type="entry name" value="NUC153"/>
</dbReference>
<dbReference type="Gene3D" id="1.20.1080.10">
    <property type="entry name" value="Glycerol uptake facilitator protein"/>
    <property type="match status" value="1"/>
</dbReference>
<evidence type="ECO:0000313" key="17">
    <source>
        <dbReference type="EMBL" id="KAB5594342.1"/>
    </source>
</evidence>
<evidence type="ECO:0000256" key="3">
    <source>
        <dbReference type="ARBA" id="ARBA00006175"/>
    </source>
</evidence>
<evidence type="ECO:0000256" key="1">
    <source>
        <dbReference type="ARBA" id="ARBA00004141"/>
    </source>
</evidence>
<evidence type="ECO:0000256" key="14">
    <source>
        <dbReference type="SAM" id="Phobius"/>
    </source>
</evidence>
<organism evidence="17 18">
    <name type="scientific">Ceratobasidium theobromae</name>
    <dbReference type="NCBI Taxonomy" id="1582974"/>
    <lineage>
        <taxon>Eukaryota</taxon>
        <taxon>Fungi</taxon>
        <taxon>Dikarya</taxon>
        <taxon>Basidiomycota</taxon>
        <taxon>Agaricomycotina</taxon>
        <taxon>Agaricomycetes</taxon>
        <taxon>Cantharellales</taxon>
        <taxon>Ceratobasidiaceae</taxon>
        <taxon>Ceratobasidium</taxon>
    </lineage>
</organism>
<comment type="subcellular location">
    <subcellularLocation>
        <location evidence="1">Membrane</location>
        <topology evidence="1">Multi-pass membrane protein</topology>
    </subcellularLocation>
    <subcellularLocation>
        <location evidence="2">Nucleus</location>
        <location evidence="2">Nucleolus</location>
    </subcellularLocation>
</comment>
<keyword evidence="8 14" id="KW-1133">Transmembrane helix</keyword>
<keyword evidence="9" id="KW-0175">Coiled coil</keyword>
<feature type="transmembrane region" description="Helical" evidence="14">
    <location>
        <begin position="852"/>
        <end position="872"/>
    </location>
</feature>
<keyword evidence="11" id="KW-0325">Glycoprotein</keyword>
<sequence>MSDPRFARLKSDPRFRKPKRSRNKVVVDQRFKSLFGDGEEENGQKAGRERARIDKYGRKISKSRDKDNLRRLYYLEEDEDGGDGTKPSTSVVDYARGEVLMESSGEEDESDDSIAEQVVIGRQVPQPNLGKGAKAGELPDVDLDESTVAELNAQAKAYSKAVPQDDSSAEAAKPTSRLAAVNLDWGYVTAAHLFRVASSVLPGGEKGKVMRVVVYPSDFGRERIEREEREGPPKELFKKGRGLREDEVDSEEEVNEQTIFTTQDDDDYDDDALRQYQLDRLRYYYAIITCDSPSTASHIYNELDGTELERSANVFDLSYVPEDMEFTQTPRDECASEVQAATKGMDFVTDALRHSKVKLTWDDDDPERTKVTRRRMTRKEVEEGDFRALLASSSEDEDSSNEAGPSQLKDRERMRALLLGGNNDELPEGWGEQEQDKSGELEVTFMPALSSNVPKNEGEETTLDRYKRKQKEKRAQRKGKRETLPTAETEEAEDDFFGYDENAEPAPGSSRQINVSKIKGTKQPPSDSTAATKNISSNAELELLLAPDPAAETNTEPKHFDMRAVIKAEKTGRLGRKGRKRDKNVVSTAEAEDGRDFQIDVKDERFAALHEDHAFAIDPSNPHFQNTKAMKALLDERAKRQRGRQVKEEAVTKERLKAIGDNTSEDRSLKSIVESVKRKSTGARSGIGKRQKCPKMKTDSKSLFGNLRDDIHAAILEFIGTILFLLLGLGGIQAAAFSNQASVAAAAHGANNDGAQAVNKVASIEQLLYISVSMGLSLLVSVWFFYRVTGGVFNPAVSTALLLIGAIGPVRFVLYCIAQMIGGIVAAALLVALLPGDLVVTPSPTHGVNSAQAVFIEAFLTSALVLAVLMLAAEKHRSTPFAPIGIGLTLFACHLWGVIYTGAAMNTARAFGPAVVTGFAGDHWVYWVGPFLGSLMATLFYALLKHIKYWRLNPDQDIPNPEMSPRDPLAKVLSNTRSRAENSVNGETKPTSGDNHV</sequence>
<feature type="compositionally biased region" description="Basic and acidic residues" evidence="13">
    <location>
        <begin position="42"/>
        <end position="52"/>
    </location>
</feature>
<evidence type="ECO:0000256" key="7">
    <source>
        <dbReference type="ARBA" id="ARBA00022737"/>
    </source>
</evidence>
<name>A0A5N5QRE8_9AGAM</name>
<feature type="compositionally biased region" description="Acidic residues" evidence="13">
    <location>
        <begin position="488"/>
        <end position="503"/>
    </location>
</feature>
<dbReference type="PANTHER" id="PTHR12202">
    <property type="entry name" value="ESF1 HOMOLOG"/>
    <property type="match status" value="1"/>
</dbReference>
<evidence type="ECO:0000256" key="13">
    <source>
        <dbReference type="SAM" id="MobiDB-lite"/>
    </source>
</evidence>
<feature type="transmembrane region" description="Helical" evidence="14">
    <location>
        <begin position="792"/>
        <end position="814"/>
    </location>
</feature>